<gene>
    <name evidence="1" type="ORF">MTR67_039900</name>
</gene>
<evidence type="ECO:0000313" key="1">
    <source>
        <dbReference type="EMBL" id="WMV46515.1"/>
    </source>
</evidence>
<dbReference type="AlphaFoldDB" id="A0AAF0UIU6"/>
<dbReference type="Proteomes" id="UP001234989">
    <property type="component" value="Chromosome 9"/>
</dbReference>
<keyword evidence="2" id="KW-1185">Reference proteome</keyword>
<evidence type="ECO:0000313" key="2">
    <source>
        <dbReference type="Proteomes" id="UP001234989"/>
    </source>
</evidence>
<dbReference type="EMBL" id="CP133620">
    <property type="protein sequence ID" value="WMV46515.1"/>
    <property type="molecule type" value="Genomic_DNA"/>
</dbReference>
<proteinExistence type="predicted"/>
<reference evidence="1" key="1">
    <citation type="submission" date="2023-08" db="EMBL/GenBank/DDBJ databases">
        <title>A de novo genome assembly of Solanum verrucosum Schlechtendal, a Mexican diploid species geographically isolated from the other diploid A-genome species in potato relatives.</title>
        <authorList>
            <person name="Hosaka K."/>
        </authorList>
    </citation>
    <scope>NUCLEOTIDE SEQUENCE</scope>
    <source>
        <tissue evidence="1">Young leaves</tissue>
    </source>
</reference>
<name>A0AAF0UIU6_SOLVR</name>
<protein>
    <submittedName>
        <fullName evidence="1">Uncharacterized protein</fullName>
    </submittedName>
</protein>
<organism evidence="1 2">
    <name type="scientific">Solanum verrucosum</name>
    <dbReference type="NCBI Taxonomy" id="315347"/>
    <lineage>
        <taxon>Eukaryota</taxon>
        <taxon>Viridiplantae</taxon>
        <taxon>Streptophyta</taxon>
        <taxon>Embryophyta</taxon>
        <taxon>Tracheophyta</taxon>
        <taxon>Spermatophyta</taxon>
        <taxon>Magnoliopsida</taxon>
        <taxon>eudicotyledons</taxon>
        <taxon>Gunneridae</taxon>
        <taxon>Pentapetalae</taxon>
        <taxon>asterids</taxon>
        <taxon>lamiids</taxon>
        <taxon>Solanales</taxon>
        <taxon>Solanaceae</taxon>
        <taxon>Solanoideae</taxon>
        <taxon>Solaneae</taxon>
        <taxon>Solanum</taxon>
    </lineage>
</organism>
<accession>A0AAF0UIU6</accession>
<sequence>MNWANNSLLVQPSIHRLIVITPALIWHHLRHSMGGDVNHP</sequence>